<dbReference type="GO" id="GO:0016829">
    <property type="term" value="F:lyase activity"/>
    <property type="evidence" value="ECO:0007669"/>
    <property type="project" value="UniProtKB-KW"/>
</dbReference>
<dbReference type="RefSeq" id="WP_093534518.1">
    <property type="nucleotide sequence ID" value="NZ_FOXU01000001.1"/>
</dbReference>
<dbReference type="GO" id="GO:0006635">
    <property type="term" value="P:fatty acid beta-oxidation"/>
    <property type="evidence" value="ECO:0007669"/>
    <property type="project" value="TreeGrafter"/>
</dbReference>
<reference evidence="4" key="1">
    <citation type="submission" date="2016-10" db="EMBL/GenBank/DDBJ databases">
        <authorList>
            <person name="Varghese N."/>
            <person name="Submissions S."/>
        </authorList>
    </citation>
    <scope>NUCLEOTIDE SEQUENCE [LARGE SCALE GENOMIC DNA]</scope>
    <source>
        <strain evidence="4">DSM 11706</strain>
    </source>
</reference>
<protein>
    <submittedName>
        <fullName evidence="3">Enoyl-CoA hydratase/carnithine racemase</fullName>
    </submittedName>
</protein>
<accession>A0A1I5VL32</accession>
<dbReference type="Gene3D" id="1.10.12.10">
    <property type="entry name" value="Lyase 2-enoyl-coa Hydratase, Chain A, domain 2"/>
    <property type="match status" value="1"/>
</dbReference>
<evidence type="ECO:0000313" key="3">
    <source>
        <dbReference type="EMBL" id="SFQ08264.1"/>
    </source>
</evidence>
<dbReference type="EMBL" id="FOXU01000001">
    <property type="protein sequence ID" value="SFQ08264.1"/>
    <property type="molecule type" value="Genomic_DNA"/>
</dbReference>
<keyword evidence="4" id="KW-1185">Reference proteome</keyword>
<dbReference type="Pfam" id="PF00378">
    <property type="entry name" value="ECH_1"/>
    <property type="match status" value="1"/>
</dbReference>
<evidence type="ECO:0000313" key="4">
    <source>
        <dbReference type="Proteomes" id="UP000198734"/>
    </source>
</evidence>
<keyword evidence="2" id="KW-0456">Lyase</keyword>
<dbReference type="InterPro" id="IPR001753">
    <property type="entry name" value="Enoyl-CoA_hydra/iso"/>
</dbReference>
<evidence type="ECO:0000256" key="2">
    <source>
        <dbReference type="ARBA" id="ARBA00023239"/>
    </source>
</evidence>
<dbReference type="PANTHER" id="PTHR11941">
    <property type="entry name" value="ENOYL-COA HYDRATASE-RELATED"/>
    <property type="match status" value="1"/>
</dbReference>
<gene>
    <name evidence="3" type="ORF">SAMN05421670_0872</name>
</gene>
<evidence type="ECO:0000256" key="1">
    <source>
        <dbReference type="ARBA" id="ARBA00005254"/>
    </source>
</evidence>
<organism evidence="3 4">
    <name type="scientific">Psychrobacillus psychrotolerans</name>
    <dbReference type="NCBI Taxonomy" id="126156"/>
    <lineage>
        <taxon>Bacteria</taxon>
        <taxon>Bacillati</taxon>
        <taxon>Bacillota</taxon>
        <taxon>Bacilli</taxon>
        <taxon>Bacillales</taxon>
        <taxon>Bacillaceae</taxon>
        <taxon>Psychrobacillus</taxon>
    </lineage>
</organism>
<sequence length="258" mass="28699">MTNLLYVERSESIATVVFNRSDKKNSFSLAMFKQLGELLTELEKDSKVKLLILKGVDETAFSSGADITEFLENRFSAQKAKDYNDATLESIEKLYRFPKPTIALIKTLAIGGGLELANSCDFRFASSGSKLGITAANIGIIYNLVSTKRLVNLIGPTKAKELLYTAKLITAEEGKEIGLVDYIYPLGEIEEKCLEFARQIIRKSSVANNGIKQVIQAIIDGDNEETEEIEKLILESFSSDDYKEGIEAFLEKRKPNFA</sequence>
<dbReference type="PANTHER" id="PTHR11941:SF54">
    <property type="entry name" value="ENOYL-COA HYDRATASE, MITOCHONDRIAL"/>
    <property type="match status" value="1"/>
</dbReference>
<dbReference type="InterPro" id="IPR029045">
    <property type="entry name" value="ClpP/crotonase-like_dom_sf"/>
</dbReference>
<proteinExistence type="inferred from homology"/>
<dbReference type="AlphaFoldDB" id="A0A1I5VL32"/>
<dbReference type="Gene3D" id="3.90.226.10">
    <property type="entry name" value="2-enoyl-CoA Hydratase, Chain A, domain 1"/>
    <property type="match status" value="1"/>
</dbReference>
<dbReference type="Proteomes" id="UP000198734">
    <property type="component" value="Unassembled WGS sequence"/>
</dbReference>
<dbReference type="SUPFAM" id="SSF52096">
    <property type="entry name" value="ClpP/crotonase"/>
    <property type="match status" value="1"/>
</dbReference>
<dbReference type="InterPro" id="IPR014748">
    <property type="entry name" value="Enoyl-CoA_hydra_C"/>
</dbReference>
<dbReference type="STRING" id="126156.SAMN05421670_0872"/>
<dbReference type="OrthoDB" id="9787660at2"/>
<dbReference type="CDD" id="cd06558">
    <property type="entry name" value="crotonase-like"/>
    <property type="match status" value="1"/>
</dbReference>
<comment type="similarity">
    <text evidence="1">Belongs to the enoyl-CoA hydratase/isomerase family.</text>
</comment>
<name>A0A1I5VL32_9BACI</name>